<dbReference type="AlphaFoldDB" id="A0A0F9GSL1"/>
<dbReference type="PANTHER" id="PTHR14119">
    <property type="entry name" value="HYDROLASE"/>
    <property type="match status" value="1"/>
</dbReference>
<accession>A0A0F9GSL1</accession>
<dbReference type="Pfam" id="PF00857">
    <property type="entry name" value="Isochorismatase"/>
    <property type="match status" value="1"/>
</dbReference>
<gene>
    <name evidence="2" type="ORF">LCGC14_1790910</name>
</gene>
<feature type="domain" description="Isochorismatase-like" evidence="1">
    <location>
        <begin position="11"/>
        <end position="154"/>
    </location>
</feature>
<name>A0A0F9GSL1_9ZZZZ</name>
<dbReference type="PANTHER" id="PTHR14119:SF3">
    <property type="entry name" value="ISOCHORISMATASE DOMAIN-CONTAINING PROTEIN 2"/>
    <property type="match status" value="1"/>
</dbReference>
<sequence>MPLIDAATSHLLMIDFQDRLMPAIDGAQDIIANARRLSRAVQLLDIAQSTTEQCPDKLGATVAALTPPAGDALAKASFNALGAPRIAARLAGDQTLVVCGCETHVCVLQTVLGLRALGRTVHVVADATGSRRADNRAAGLARMAQAGAEIVTTEMVLFEWLGRADHPAFRSILAMIR</sequence>
<evidence type="ECO:0000313" key="2">
    <source>
        <dbReference type="EMBL" id="KKM01789.1"/>
    </source>
</evidence>
<dbReference type="EMBL" id="LAZR01017101">
    <property type="protein sequence ID" value="KKM01789.1"/>
    <property type="molecule type" value="Genomic_DNA"/>
</dbReference>
<dbReference type="InterPro" id="IPR036380">
    <property type="entry name" value="Isochorismatase-like_sf"/>
</dbReference>
<reference evidence="2" key="1">
    <citation type="journal article" date="2015" name="Nature">
        <title>Complex archaea that bridge the gap between prokaryotes and eukaryotes.</title>
        <authorList>
            <person name="Spang A."/>
            <person name="Saw J.H."/>
            <person name="Jorgensen S.L."/>
            <person name="Zaremba-Niedzwiedzka K."/>
            <person name="Martijn J."/>
            <person name="Lind A.E."/>
            <person name="van Eijk R."/>
            <person name="Schleper C."/>
            <person name="Guy L."/>
            <person name="Ettema T.J."/>
        </authorList>
    </citation>
    <scope>NUCLEOTIDE SEQUENCE</scope>
</reference>
<dbReference type="InterPro" id="IPR050993">
    <property type="entry name" value="Isochorismatase_domain"/>
</dbReference>
<protein>
    <recommendedName>
        <fullName evidence="1">Isochorismatase-like domain-containing protein</fullName>
    </recommendedName>
</protein>
<dbReference type="Gene3D" id="3.40.50.850">
    <property type="entry name" value="Isochorismatase-like"/>
    <property type="match status" value="1"/>
</dbReference>
<comment type="caution">
    <text evidence="2">The sequence shown here is derived from an EMBL/GenBank/DDBJ whole genome shotgun (WGS) entry which is preliminary data.</text>
</comment>
<evidence type="ECO:0000259" key="1">
    <source>
        <dbReference type="Pfam" id="PF00857"/>
    </source>
</evidence>
<dbReference type="SUPFAM" id="SSF52499">
    <property type="entry name" value="Isochorismatase-like hydrolases"/>
    <property type="match status" value="1"/>
</dbReference>
<dbReference type="InterPro" id="IPR000868">
    <property type="entry name" value="Isochorismatase-like_dom"/>
</dbReference>
<proteinExistence type="predicted"/>
<organism evidence="2">
    <name type="scientific">marine sediment metagenome</name>
    <dbReference type="NCBI Taxonomy" id="412755"/>
    <lineage>
        <taxon>unclassified sequences</taxon>
        <taxon>metagenomes</taxon>
        <taxon>ecological metagenomes</taxon>
    </lineage>
</organism>